<keyword evidence="4" id="KW-1185">Reference proteome</keyword>
<accession>A0ABT7UBG0</accession>
<reference evidence="3" key="1">
    <citation type="submission" date="2023-06" db="EMBL/GenBank/DDBJ databases">
        <title>Identification and characterization of horizontal gene transfer across gut microbiota members of farm animals based on homology search.</title>
        <authorList>
            <person name="Schwarzerova J."/>
            <person name="Nykrynova M."/>
            <person name="Jureckova K."/>
            <person name="Cejkova D."/>
            <person name="Rychlik I."/>
        </authorList>
    </citation>
    <scope>NUCLEOTIDE SEQUENCE</scope>
    <source>
        <strain evidence="3">ET39</strain>
    </source>
</reference>
<dbReference type="EMBL" id="JAUDCG010000015">
    <property type="protein sequence ID" value="MDM8156968.1"/>
    <property type="molecule type" value="Genomic_DNA"/>
</dbReference>
<organism evidence="3 4">
    <name type="scientific">Amedibacillus dolichus</name>
    <dbReference type="NCBI Taxonomy" id="31971"/>
    <lineage>
        <taxon>Bacteria</taxon>
        <taxon>Bacillati</taxon>
        <taxon>Bacillota</taxon>
        <taxon>Erysipelotrichia</taxon>
        <taxon>Erysipelotrichales</taxon>
        <taxon>Erysipelotrichaceae</taxon>
        <taxon>Amedibacillus</taxon>
    </lineage>
</organism>
<evidence type="ECO:0000256" key="1">
    <source>
        <dbReference type="SAM" id="Phobius"/>
    </source>
</evidence>
<dbReference type="RefSeq" id="WP_289607430.1">
    <property type="nucleotide sequence ID" value="NZ_JAUDCG010000015.1"/>
</dbReference>
<reference evidence="3" key="2">
    <citation type="submission" date="2023-06" db="EMBL/GenBank/DDBJ databases">
        <authorList>
            <person name="Zeman M."/>
            <person name="Kubasova T."/>
            <person name="Jahodarova E."/>
            <person name="Nykrynova M."/>
            <person name="Rychlik I."/>
        </authorList>
    </citation>
    <scope>NUCLEOTIDE SEQUENCE</scope>
    <source>
        <strain evidence="3">ET39</strain>
    </source>
</reference>
<dbReference type="PIRSF" id="PIRSF019083">
    <property type="entry name" value="UCP019083_VanZ"/>
    <property type="match status" value="1"/>
</dbReference>
<dbReference type="InterPro" id="IPR016747">
    <property type="entry name" value="Phosphotransbutyrylase"/>
</dbReference>
<comment type="caution">
    <text evidence="3">The sequence shown here is derived from an EMBL/GenBank/DDBJ whole genome shotgun (WGS) entry which is preliminary data.</text>
</comment>
<feature type="transmembrane region" description="Helical" evidence="1">
    <location>
        <begin position="122"/>
        <end position="139"/>
    </location>
</feature>
<dbReference type="Proteomes" id="UP001529340">
    <property type="component" value="Unassembled WGS sequence"/>
</dbReference>
<gene>
    <name evidence="3" type="ORF">QUV96_04870</name>
</gene>
<evidence type="ECO:0000313" key="4">
    <source>
        <dbReference type="Proteomes" id="UP001529340"/>
    </source>
</evidence>
<keyword evidence="1" id="KW-1133">Transmembrane helix</keyword>
<evidence type="ECO:0000313" key="3">
    <source>
        <dbReference type="EMBL" id="MDM8156968.1"/>
    </source>
</evidence>
<dbReference type="Pfam" id="PF04892">
    <property type="entry name" value="VanZ"/>
    <property type="match status" value="1"/>
</dbReference>
<evidence type="ECO:0000259" key="2">
    <source>
        <dbReference type="Pfam" id="PF04892"/>
    </source>
</evidence>
<keyword evidence="1" id="KW-0812">Transmembrane</keyword>
<name>A0ABT7UBG0_9FIRM</name>
<keyword evidence="1" id="KW-0472">Membrane</keyword>
<protein>
    <submittedName>
        <fullName evidence="3">VanZ family protein</fullName>
    </submittedName>
</protein>
<sequence>MNGKTRQMLWGAASLLIMGILFYLSADPADASTAKSAFFTDRFYPLVSAVLTLDQCTFLIRKAAHVSIYALLGICVYQTCRLEARGERGNVWIAVGTCFLYACTDELHQLFSSGRSGQFDDVLLDSIGALLGILLLRCLQSVFRQHRKRRQAHD</sequence>
<dbReference type="NCBIfam" id="NF037970">
    <property type="entry name" value="vanZ_1"/>
    <property type="match status" value="1"/>
</dbReference>
<dbReference type="InterPro" id="IPR006976">
    <property type="entry name" value="VanZ-like"/>
</dbReference>
<proteinExistence type="predicted"/>
<feature type="domain" description="VanZ-like" evidence="2">
    <location>
        <begin position="14"/>
        <end position="139"/>
    </location>
</feature>